<gene>
    <name evidence="1" type="ORF">GOBAR_AA04129</name>
</gene>
<dbReference type="AlphaFoldDB" id="A0A2P5YLE4"/>
<reference evidence="1 2" key="1">
    <citation type="submission" date="2015-01" db="EMBL/GenBank/DDBJ databases">
        <title>Genome of allotetraploid Gossypium barbadense reveals genomic plasticity and fiber elongation in cotton evolution.</title>
        <authorList>
            <person name="Chen X."/>
            <person name="Liu X."/>
            <person name="Zhao B."/>
            <person name="Zheng H."/>
            <person name="Hu Y."/>
            <person name="Lu G."/>
            <person name="Yang C."/>
            <person name="Chen J."/>
            <person name="Shan C."/>
            <person name="Zhang L."/>
            <person name="Zhou Y."/>
            <person name="Wang L."/>
            <person name="Guo W."/>
            <person name="Bai Y."/>
            <person name="Ruan J."/>
            <person name="Shangguan X."/>
            <person name="Mao Y."/>
            <person name="Jiang J."/>
            <person name="Zhu Y."/>
            <person name="Lei J."/>
            <person name="Kang H."/>
            <person name="Chen S."/>
            <person name="He X."/>
            <person name="Wang R."/>
            <person name="Wang Y."/>
            <person name="Chen J."/>
            <person name="Wang L."/>
            <person name="Yu S."/>
            <person name="Wang B."/>
            <person name="Wei J."/>
            <person name="Song S."/>
            <person name="Lu X."/>
            <person name="Gao Z."/>
            <person name="Gu W."/>
            <person name="Deng X."/>
            <person name="Ma D."/>
            <person name="Wang S."/>
            <person name="Liang W."/>
            <person name="Fang L."/>
            <person name="Cai C."/>
            <person name="Zhu X."/>
            <person name="Zhou B."/>
            <person name="Zhang Y."/>
            <person name="Chen Z."/>
            <person name="Xu S."/>
            <person name="Zhu R."/>
            <person name="Wang S."/>
            <person name="Zhang T."/>
            <person name="Zhao G."/>
        </authorList>
    </citation>
    <scope>NUCLEOTIDE SEQUENCE [LARGE SCALE GENOMIC DNA]</scope>
    <source>
        <strain evidence="2">cv. Xinhai21</strain>
        <tissue evidence="1">Leaf</tissue>
    </source>
</reference>
<evidence type="ECO:0000313" key="1">
    <source>
        <dbReference type="EMBL" id="PPS16427.1"/>
    </source>
</evidence>
<evidence type="ECO:0000313" key="2">
    <source>
        <dbReference type="Proteomes" id="UP000239757"/>
    </source>
</evidence>
<name>A0A2P5YLE4_GOSBA</name>
<dbReference type="Proteomes" id="UP000239757">
    <property type="component" value="Unassembled WGS sequence"/>
</dbReference>
<protein>
    <submittedName>
        <fullName evidence="1">Uncharacterized protein</fullName>
    </submittedName>
</protein>
<accession>A0A2P5YLE4</accession>
<dbReference type="EMBL" id="KZ663028">
    <property type="protein sequence ID" value="PPS16427.1"/>
    <property type="molecule type" value="Genomic_DNA"/>
</dbReference>
<proteinExistence type="predicted"/>
<sequence>MEGPDSSQSDIVVGGEPRYNVSVHIIRFAIVEGSGEQQTSNTQTFTTIPFVPRPSLRICTVGRPSYTHEHPTIIVVWQDRSSQEVEVRRSKDSYFYYP</sequence>
<organism evidence="1 2">
    <name type="scientific">Gossypium barbadense</name>
    <name type="common">Sea Island cotton</name>
    <name type="synonym">Hibiscus barbadensis</name>
    <dbReference type="NCBI Taxonomy" id="3634"/>
    <lineage>
        <taxon>Eukaryota</taxon>
        <taxon>Viridiplantae</taxon>
        <taxon>Streptophyta</taxon>
        <taxon>Embryophyta</taxon>
        <taxon>Tracheophyta</taxon>
        <taxon>Spermatophyta</taxon>
        <taxon>Magnoliopsida</taxon>
        <taxon>eudicotyledons</taxon>
        <taxon>Gunneridae</taxon>
        <taxon>Pentapetalae</taxon>
        <taxon>rosids</taxon>
        <taxon>malvids</taxon>
        <taxon>Malvales</taxon>
        <taxon>Malvaceae</taxon>
        <taxon>Malvoideae</taxon>
        <taxon>Gossypium</taxon>
    </lineage>
</organism>